<dbReference type="InterPro" id="IPR027961">
    <property type="entry name" value="DUF4442"/>
</dbReference>
<dbReference type="Proteomes" id="UP001156706">
    <property type="component" value="Unassembled WGS sequence"/>
</dbReference>
<gene>
    <name evidence="1" type="ORF">GCM10007907_09170</name>
</gene>
<keyword evidence="2" id="KW-1185">Reference proteome</keyword>
<protein>
    <recommendedName>
        <fullName evidence="3">DUF4442 domain-containing protein</fullName>
    </recommendedName>
</protein>
<dbReference type="RefSeq" id="WP_284195264.1">
    <property type="nucleotide sequence ID" value="NZ_BSOG01000001.1"/>
</dbReference>
<reference evidence="2" key="1">
    <citation type="journal article" date="2019" name="Int. J. Syst. Evol. Microbiol.">
        <title>The Global Catalogue of Microorganisms (GCM) 10K type strain sequencing project: providing services to taxonomists for standard genome sequencing and annotation.</title>
        <authorList>
            <consortium name="The Broad Institute Genomics Platform"/>
            <consortium name="The Broad Institute Genome Sequencing Center for Infectious Disease"/>
            <person name="Wu L."/>
            <person name="Ma J."/>
        </authorList>
    </citation>
    <scope>NUCLEOTIDE SEQUENCE [LARGE SCALE GENOMIC DNA]</scope>
    <source>
        <strain evidence="2">NBRC 110044</strain>
    </source>
</reference>
<dbReference type="Pfam" id="PF14539">
    <property type="entry name" value="DUF4442"/>
    <property type="match status" value="1"/>
</dbReference>
<organism evidence="1 2">
    <name type="scientific">Chitinimonas prasina</name>
    <dbReference type="NCBI Taxonomy" id="1434937"/>
    <lineage>
        <taxon>Bacteria</taxon>
        <taxon>Pseudomonadati</taxon>
        <taxon>Pseudomonadota</taxon>
        <taxon>Betaproteobacteria</taxon>
        <taxon>Neisseriales</taxon>
        <taxon>Chitinibacteraceae</taxon>
        <taxon>Chitinimonas</taxon>
    </lineage>
</organism>
<evidence type="ECO:0000313" key="1">
    <source>
        <dbReference type="EMBL" id="GLR12127.1"/>
    </source>
</evidence>
<evidence type="ECO:0000313" key="2">
    <source>
        <dbReference type="Proteomes" id="UP001156706"/>
    </source>
</evidence>
<proteinExistence type="predicted"/>
<name>A0ABQ5YCG1_9NEIS</name>
<comment type="caution">
    <text evidence="1">The sequence shown here is derived from an EMBL/GenBank/DDBJ whole genome shotgun (WGS) entry which is preliminary data.</text>
</comment>
<dbReference type="InterPro" id="IPR029069">
    <property type="entry name" value="HotDog_dom_sf"/>
</dbReference>
<dbReference type="Gene3D" id="3.10.129.10">
    <property type="entry name" value="Hotdog Thioesterase"/>
    <property type="match status" value="1"/>
</dbReference>
<dbReference type="EMBL" id="BSOG01000001">
    <property type="protein sequence ID" value="GLR12127.1"/>
    <property type="molecule type" value="Genomic_DNA"/>
</dbReference>
<sequence length="166" mass="18355">MEQTFSNAFSRIVAKFEKVPGPLRRWARSKAFGRYVKFAGTAGIDFEEVSTARVICHIRNVSKNQNHIKGVHAAAMALLAETATGFAVGMNLPDDKLPLLKSMKVEYKKRAQGDLKAVAALTAEQINSVRTLEKGDVLVPVTVTDESGNEPIICEMVWAWIPKKRN</sequence>
<dbReference type="SUPFAM" id="SSF54637">
    <property type="entry name" value="Thioesterase/thiol ester dehydrase-isomerase"/>
    <property type="match status" value="1"/>
</dbReference>
<accession>A0ABQ5YCG1</accession>
<evidence type="ECO:0008006" key="3">
    <source>
        <dbReference type="Google" id="ProtNLM"/>
    </source>
</evidence>
<dbReference type="CDD" id="cd03443">
    <property type="entry name" value="PaaI_thioesterase"/>
    <property type="match status" value="1"/>
</dbReference>